<protein>
    <submittedName>
        <fullName evidence="1">Uncharacterized protein</fullName>
    </submittedName>
</protein>
<dbReference type="AlphaFoldDB" id="A0A6G0Q0D4"/>
<evidence type="ECO:0000313" key="1">
    <source>
        <dbReference type="EMBL" id="KAE9263990.1"/>
    </source>
</evidence>
<dbReference type="Proteomes" id="UP000486351">
    <property type="component" value="Unassembled WGS sequence"/>
</dbReference>
<proteinExistence type="predicted"/>
<organism evidence="1 2">
    <name type="scientific">Phytophthora fragariae</name>
    <dbReference type="NCBI Taxonomy" id="53985"/>
    <lineage>
        <taxon>Eukaryota</taxon>
        <taxon>Sar</taxon>
        <taxon>Stramenopiles</taxon>
        <taxon>Oomycota</taxon>
        <taxon>Peronosporomycetes</taxon>
        <taxon>Peronosporales</taxon>
        <taxon>Peronosporaceae</taxon>
        <taxon>Phytophthora</taxon>
    </lineage>
</organism>
<sequence length="59" mass="6704">MMGGLTEVQVRVMLAEQRPLRISRVVVQAGRVAIAMMIREMKLPRRQLTQVLSQGQVSR</sequence>
<evidence type="ECO:0000313" key="2">
    <source>
        <dbReference type="Proteomes" id="UP000486351"/>
    </source>
</evidence>
<accession>A0A6G0Q0D4</accession>
<reference evidence="1 2" key="1">
    <citation type="submission" date="2018-09" db="EMBL/GenBank/DDBJ databases">
        <title>Genomic investigation of the strawberry pathogen Phytophthora fragariae indicates pathogenicity is determined by transcriptional variation in three key races.</title>
        <authorList>
            <person name="Adams T.M."/>
            <person name="Armitage A.D."/>
            <person name="Sobczyk M.K."/>
            <person name="Bates H.J."/>
            <person name="Dunwell J.M."/>
            <person name="Nellist C.F."/>
            <person name="Harrison R.J."/>
        </authorList>
    </citation>
    <scope>NUCLEOTIDE SEQUENCE [LARGE SCALE GENOMIC DNA]</scope>
    <source>
        <strain evidence="1 2">NOV-77</strain>
    </source>
</reference>
<gene>
    <name evidence="1" type="ORF">PF008_g32229</name>
</gene>
<name>A0A6G0Q0D4_9STRA</name>
<dbReference type="EMBL" id="QXFY01008539">
    <property type="protein sequence ID" value="KAE9263990.1"/>
    <property type="molecule type" value="Genomic_DNA"/>
</dbReference>
<comment type="caution">
    <text evidence="1">The sequence shown here is derived from an EMBL/GenBank/DDBJ whole genome shotgun (WGS) entry which is preliminary data.</text>
</comment>